<organism evidence="4 5">
    <name type="scientific">Nocardioides daeguensis</name>
    <dbReference type="NCBI Taxonomy" id="908359"/>
    <lineage>
        <taxon>Bacteria</taxon>
        <taxon>Bacillati</taxon>
        <taxon>Actinomycetota</taxon>
        <taxon>Actinomycetes</taxon>
        <taxon>Propionibacteriales</taxon>
        <taxon>Nocardioidaceae</taxon>
        <taxon>Nocardioides</taxon>
    </lineage>
</organism>
<evidence type="ECO:0000313" key="5">
    <source>
        <dbReference type="Proteomes" id="UP001500301"/>
    </source>
</evidence>
<proteinExistence type="predicted"/>
<reference evidence="5" key="1">
    <citation type="journal article" date="2019" name="Int. J. Syst. Evol. Microbiol.">
        <title>The Global Catalogue of Microorganisms (GCM) 10K type strain sequencing project: providing services to taxonomists for standard genome sequencing and annotation.</title>
        <authorList>
            <consortium name="The Broad Institute Genomics Platform"/>
            <consortium name="The Broad Institute Genome Sequencing Center for Infectious Disease"/>
            <person name="Wu L."/>
            <person name="Ma J."/>
        </authorList>
    </citation>
    <scope>NUCLEOTIDE SEQUENCE [LARGE SCALE GENOMIC DNA]</scope>
    <source>
        <strain evidence="5">JCM 17460</strain>
    </source>
</reference>
<dbReference type="InterPro" id="IPR003399">
    <property type="entry name" value="Mce/MlaD"/>
</dbReference>
<accession>A0ABP6UZV2</accession>
<keyword evidence="2" id="KW-0472">Membrane</keyword>
<evidence type="ECO:0000256" key="2">
    <source>
        <dbReference type="SAM" id="Phobius"/>
    </source>
</evidence>
<dbReference type="RefSeq" id="WP_218235553.1">
    <property type="nucleotide sequence ID" value="NZ_BAABBB010000006.1"/>
</dbReference>
<keyword evidence="2" id="KW-1133">Transmembrane helix</keyword>
<gene>
    <name evidence="4" type="ORF">GCM10022263_10300</name>
</gene>
<keyword evidence="2" id="KW-0812">Transmembrane</keyword>
<dbReference type="Pfam" id="PF02470">
    <property type="entry name" value="MlaD"/>
    <property type="match status" value="1"/>
</dbReference>
<evidence type="ECO:0000256" key="1">
    <source>
        <dbReference type="SAM" id="MobiDB-lite"/>
    </source>
</evidence>
<dbReference type="PANTHER" id="PTHR33371:SF4">
    <property type="entry name" value="INTERMEMBRANE PHOSPHOLIPID TRANSPORT SYSTEM BINDING PROTEIN MLAD"/>
    <property type="match status" value="1"/>
</dbReference>
<name>A0ABP6UZV2_9ACTN</name>
<dbReference type="PANTHER" id="PTHR33371">
    <property type="entry name" value="INTERMEMBRANE PHOSPHOLIPID TRANSPORT SYSTEM BINDING PROTEIN MLAD-RELATED"/>
    <property type="match status" value="1"/>
</dbReference>
<keyword evidence="5" id="KW-1185">Reference proteome</keyword>
<dbReference type="Proteomes" id="UP001500301">
    <property type="component" value="Unassembled WGS sequence"/>
</dbReference>
<dbReference type="InterPro" id="IPR052336">
    <property type="entry name" value="MlaD_Phospholipid_Transporter"/>
</dbReference>
<sequence>MSTTVTPELRNRAFAFRAGLIVLAAIAILVYITFKAQTGMPFRATTTVKARIADVHSLKVNDAVRQHSSRIGRVSAIDYVDGAALVTMELDGDVDVYRDASAAIWDLSALATKFVELDPGTASSGALGSTPIGLDRTVESSDLYEILDVLDEPTRAQATSTLREVGGGMAGHGQDLAAFLASAPDVLRDLGAVSASLSSKDADLPQLLAEAQTLAGRFEGREDELAGLVDQTAQTLSAVSVDDATPLHDTLLRLPRALSTTRRAMDDLRRPLANTRKAVTALEPGGVALARSERDLRSFLRDSVPVAHQVPAVADQAVPAVKSLAGAMADARPLAPPAAQAVNDLMTPLRVLAPYASDMASLFLRGASFVSQGPNPGVRYARLGVSPGVNTLTGGLISSRDLPQNQYPKPGEAENDRAKGLLPVGLQFGLVK</sequence>
<dbReference type="EMBL" id="BAABBB010000006">
    <property type="protein sequence ID" value="GAA3523894.1"/>
    <property type="molecule type" value="Genomic_DNA"/>
</dbReference>
<feature type="transmembrane region" description="Helical" evidence="2">
    <location>
        <begin position="14"/>
        <end position="34"/>
    </location>
</feature>
<protein>
    <recommendedName>
        <fullName evidence="3">Mce/MlaD domain-containing protein</fullName>
    </recommendedName>
</protein>
<comment type="caution">
    <text evidence="4">The sequence shown here is derived from an EMBL/GenBank/DDBJ whole genome shotgun (WGS) entry which is preliminary data.</text>
</comment>
<evidence type="ECO:0000259" key="3">
    <source>
        <dbReference type="Pfam" id="PF02470"/>
    </source>
</evidence>
<feature type="domain" description="Mce/MlaD" evidence="3">
    <location>
        <begin position="45"/>
        <end position="120"/>
    </location>
</feature>
<evidence type="ECO:0000313" key="4">
    <source>
        <dbReference type="EMBL" id="GAA3523894.1"/>
    </source>
</evidence>
<feature type="region of interest" description="Disordered" evidence="1">
    <location>
        <begin position="395"/>
        <end position="416"/>
    </location>
</feature>